<gene>
    <name evidence="2" type="ORF">GCM10023311_00830</name>
</gene>
<dbReference type="Pfam" id="PF13648">
    <property type="entry name" value="Lipocalin_4"/>
    <property type="match status" value="1"/>
</dbReference>
<comment type="caution">
    <text evidence="2">The sequence shown here is derived from an EMBL/GenBank/DDBJ whole genome shotgun (WGS) entry which is preliminary data.</text>
</comment>
<dbReference type="RefSeq" id="WP_345271916.1">
    <property type="nucleotide sequence ID" value="NZ_BAABJH010000001.1"/>
</dbReference>
<dbReference type="InterPro" id="IPR024311">
    <property type="entry name" value="Lipocalin-like"/>
</dbReference>
<dbReference type="Proteomes" id="UP001500433">
    <property type="component" value="Unassembled WGS sequence"/>
</dbReference>
<dbReference type="PROSITE" id="PS51257">
    <property type="entry name" value="PROKAR_LIPOPROTEIN"/>
    <property type="match status" value="1"/>
</dbReference>
<name>A0ABP9ESJ9_9FLAO</name>
<proteinExistence type="predicted"/>
<reference evidence="3" key="1">
    <citation type="journal article" date="2019" name="Int. J. Syst. Evol. Microbiol.">
        <title>The Global Catalogue of Microorganisms (GCM) 10K type strain sequencing project: providing services to taxonomists for standard genome sequencing and annotation.</title>
        <authorList>
            <consortium name="The Broad Institute Genomics Platform"/>
            <consortium name="The Broad Institute Genome Sequencing Center for Infectious Disease"/>
            <person name="Wu L."/>
            <person name="Ma J."/>
        </authorList>
    </citation>
    <scope>NUCLEOTIDE SEQUENCE [LARGE SCALE GENOMIC DNA]</scope>
    <source>
        <strain evidence="3">JCM 18274</strain>
    </source>
</reference>
<sequence length="141" mass="15744">MKNLKLTLLTIITTCLTFSCSSDDDSSSSENFAELIIGTWKWTATSENGVADTLTECELQNTITFASTTYTGVEHDNGNAPCTSYNFDGTYTIVGNTLTLGDDLEEDTEEIETLNSTTLVFEYEETFNNETTIYRDTYTRQ</sequence>
<keyword evidence="3" id="KW-1185">Reference proteome</keyword>
<evidence type="ECO:0000259" key="1">
    <source>
        <dbReference type="Pfam" id="PF13648"/>
    </source>
</evidence>
<organism evidence="2 3">
    <name type="scientific">Flaviramulus aquimarinus</name>
    <dbReference type="NCBI Taxonomy" id="1170456"/>
    <lineage>
        <taxon>Bacteria</taxon>
        <taxon>Pseudomonadati</taxon>
        <taxon>Bacteroidota</taxon>
        <taxon>Flavobacteriia</taxon>
        <taxon>Flavobacteriales</taxon>
        <taxon>Flavobacteriaceae</taxon>
        <taxon>Flaviramulus</taxon>
    </lineage>
</organism>
<dbReference type="EMBL" id="BAABJH010000001">
    <property type="protein sequence ID" value="GAA4882584.1"/>
    <property type="molecule type" value="Genomic_DNA"/>
</dbReference>
<protein>
    <recommendedName>
        <fullName evidence="1">Lipocalin-like domain-containing protein</fullName>
    </recommendedName>
</protein>
<accession>A0ABP9ESJ9</accession>
<feature type="domain" description="Lipocalin-like" evidence="1">
    <location>
        <begin position="36"/>
        <end position="121"/>
    </location>
</feature>
<evidence type="ECO:0000313" key="3">
    <source>
        <dbReference type="Proteomes" id="UP001500433"/>
    </source>
</evidence>
<evidence type="ECO:0000313" key="2">
    <source>
        <dbReference type="EMBL" id="GAA4882584.1"/>
    </source>
</evidence>